<dbReference type="EMBL" id="JACJQT010000058">
    <property type="protein sequence ID" value="MBD2280313.1"/>
    <property type="molecule type" value="Genomic_DNA"/>
</dbReference>
<keyword evidence="1" id="KW-0663">Pyridoxal phosphate</keyword>
<dbReference type="Gene3D" id="3.40.640.10">
    <property type="entry name" value="Type I PLP-dependent aspartate aminotransferase-like (Major domain)"/>
    <property type="match status" value="1"/>
</dbReference>
<dbReference type="Proteomes" id="UP000606721">
    <property type="component" value="Unassembled WGS sequence"/>
</dbReference>
<comment type="similarity">
    <text evidence="1">Belongs to the DegT/DnrJ/EryC1 family.</text>
</comment>
<gene>
    <name evidence="2" type="primary">pseC</name>
    <name evidence="2" type="ORF">H6F99_19180</name>
</gene>
<keyword evidence="2" id="KW-0808">Transferase</keyword>
<organism evidence="2 3">
    <name type="scientific">Aphanizomenon flos-aquae FACHB-1040</name>
    <dbReference type="NCBI Taxonomy" id="2692887"/>
    <lineage>
        <taxon>Bacteria</taxon>
        <taxon>Bacillati</taxon>
        <taxon>Cyanobacteriota</taxon>
        <taxon>Cyanophyceae</taxon>
        <taxon>Nostocales</taxon>
        <taxon>Aphanizomenonaceae</taxon>
        <taxon>Aphanizomenon</taxon>
    </lineage>
</organism>
<sequence>MNYIPYGRQNINQEDIDAVVSVLQSDWLTQGPAIARFENLVAEYCGVKYAVAVSSATAGLHIACLAAGLSSGDRLWTVPNTFVASANCGLYCGAEVDFVDIDPQTYNLSIPALADKLALAAARGKLPQVVVPVHFAGQSCDMKAIAELSQKYGFQVIEDAAHGIGGRYGDRPIGCCQFSDLTVFSFHPVKIITTAEGGMILTNRQDLYEQLIRLRSHGITRDPRFIQGDSPGPWYYQQLELGYHYRMTDLQAALGASQMERLDTFVKGRHELVARYNIGLQDLPVTRPYQHPDTYSSWHLYVIRLQRHRINRSHREVFEALRTAGIGVNVHYIPVHTQPYYQQLGFKQGDFPESESYYQEAISLPLYYDLTEDNQNYVIKTLGEILQDYPVSVKLSVFRPEI</sequence>
<dbReference type="EC" id="2.6.1.92" evidence="2"/>
<dbReference type="InterPro" id="IPR020026">
    <property type="entry name" value="PseC"/>
</dbReference>
<evidence type="ECO:0000256" key="1">
    <source>
        <dbReference type="RuleBase" id="RU004508"/>
    </source>
</evidence>
<dbReference type="SUPFAM" id="SSF53383">
    <property type="entry name" value="PLP-dependent transferases"/>
    <property type="match status" value="1"/>
</dbReference>
<accession>A0ABR8BZG5</accession>
<dbReference type="PANTHER" id="PTHR30244:SF34">
    <property type="entry name" value="DTDP-4-AMINO-4,6-DIDEOXYGALACTOSE TRANSAMINASE"/>
    <property type="match status" value="1"/>
</dbReference>
<name>A0ABR8BZG5_APHFL</name>
<comment type="caution">
    <text evidence="2">The sequence shown here is derived from an EMBL/GenBank/DDBJ whole genome shotgun (WGS) entry which is preliminary data.</text>
</comment>
<dbReference type="Gene3D" id="3.90.1150.10">
    <property type="entry name" value="Aspartate Aminotransferase, domain 1"/>
    <property type="match status" value="1"/>
</dbReference>
<evidence type="ECO:0000313" key="2">
    <source>
        <dbReference type="EMBL" id="MBD2280313.1"/>
    </source>
</evidence>
<dbReference type="PANTHER" id="PTHR30244">
    <property type="entry name" value="TRANSAMINASE"/>
    <property type="match status" value="1"/>
</dbReference>
<keyword evidence="2" id="KW-0032">Aminotransferase</keyword>
<dbReference type="InterPro" id="IPR015422">
    <property type="entry name" value="PyrdxlP-dep_Trfase_small"/>
</dbReference>
<dbReference type="PIRSF" id="PIRSF000390">
    <property type="entry name" value="PLP_StrS"/>
    <property type="match status" value="1"/>
</dbReference>
<evidence type="ECO:0000313" key="3">
    <source>
        <dbReference type="Proteomes" id="UP000606721"/>
    </source>
</evidence>
<dbReference type="CDD" id="cd00616">
    <property type="entry name" value="AHBA_syn"/>
    <property type="match status" value="1"/>
</dbReference>
<reference evidence="2 3" key="1">
    <citation type="journal article" date="2020" name="ISME J.">
        <title>Comparative genomics reveals insights into cyanobacterial evolution and habitat adaptation.</title>
        <authorList>
            <person name="Chen M.Y."/>
            <person name="Teng W.K."/>
            <person name="Zhao L."/>
            <person name="Hu C.X."/>
            <person name="Zhou Y.K."/>
            <person name="Han B.P."/>
            <person name="Song L.R."/>
            <person name="Shu W.S."/>
        </authorList>
    </citation>
    <scope>NUCLEOTIDE SEQUENCE [LARGE SCALE GENOMIC DNA]</scope>
    <source>
        <strain evidence="2 3">FACHB-1040</strain>
    </source>
</reference>
<keyword evidence="3" id="KW-1185">Reference proteome</keyword>
<dbReference type="GO" id="GO:0008483">
    <property type="term" value="F:transaminase activity"/>
    <property type="evidence" value="ECO:0007669"/>
    <property type="project" value="UniProtKB-KW"/>
</dbReference>
<dbReference type="RefSeq" id="WP_190383913.1">
    <property type="nucleotide sequence ID" value="NZ_JACJQT010000058.1"/>
</dbReference>
<proteinExistence type="inferred from homology"/>
<dbReference type="InterPro" id="IPR015421">
    <property type="entry name" value="PyrdxlP-dep_Trfase_major"/>
</dbReference>
<protein>
    <submittedName>
        <fullName evidence="2">UDP-4-amino-4, 6-dideoxy-N-acetyl-beta-L-altrosamine transaminase</fullName>
        <ecNumber evidence="2">2.6.1.92</ecNumber>
    </submittedName>
</protein>
<dbReference type="Pfam" id="PF01041">
    <property type="entry name" value="DegT_DnrJ_EryC1"/>
    <property type="match status" value="1"/>
</dbReference>
<dbReference type="NCBIfam" id="TIGR03588">
    <property type="entry name" value="PseC"/>
    <property type="match status" value="1"/>
</dbReference>
<dbReference type="InterPro" id="IPR000653">
    <property type="entry name" value="DegT/StrS_aminotransferase"/>
</dbReference>
<dbReference type="InterPro" id="IPR015424">
    <property type="entry name" value="PyrdxlP-dep_Trfase"/>
</dbReference>